<keyword evidence="9" id="KW-0012">Acyltransferase</keyword>
<keyword evidence="5 7" id="KW-0071">Autoinducer synthesis</keyword>
<accession>A0A7W6DPS1</accession>
<dbReference type="RefSeq" id="WP_183963499.1">
    <property type="nucleotide sequence ID" value="NZ_BAABBZ010000014.1"/>
</dbReference>
<keyword evidence="10" id="KW-1185">Reference proteome</keyword>
<dbReference type="Proteomes" id="UP000541426">
    <property type="component" value="Unassembled WGS sequence"/>
</dbReference>
<evidence type="ECO:0000256" key="1">
    <source>
        <dbReference type="ARBA" id="ARBA00012340"/>
    </source>
</evidence>
<evidence type="ECO:0000256" key="2">
    <source>
        <dbReference type="ARBA" id="ARBA00022654"/>
    </source>
</evidence>
<comment type="caution">
    <text evidence="9">The sequence shown here is derived from an EMBL/GenBank/DDBJ whole genome shotgun (WGS) entry which is preliminary data.</text>
</comment>
<comment type="catalytic activity">
    <reaction evidence="6 8">
        <text>a fatty acyl-[ACP] + S-adenosyl-L-methionine = an N-acyl-L-homoserine lactone + S-methyl-5'-thioadenosine + holo-[ACP] + H(+)</text>
        <dbReference type="Rhea" id="RHEA:10096"/>
        <dbReference type="Rhea" id="RHEA-COMP:9685"/>
        <dbReference type="Rhea" id="RHEA-COMP:14125"/>
        <dbReference type="ChEBI" id="CHEBI:15378"/>
        <dbReference type="ChEBI" id="CHEBI:17509"/>
        <dbReference type="ChEBI" id="CHEBI:55474"/>
        <dbReference type="ChEBI" id="CHEBI:59789"/>
        <dbReference type="ChEBI" id="CHEBI:64479"/>
        <dbReference type="ChEBI" id="CHEBI:138651"/>
        <dbReference type="EC" id="2.3.1.184"/>
    </reaction>
</comment>
<sequence>MFTLLQNSDFAAHAHLLDAAFRLRKKVFADQLGWDVPVTGDREFDRYDDDAAQYLVWCSADRQRLYGLVRLIPTSAPTLLFDVFGATHGNDPALVSDTTFEGTRMCLDDDRIAEDFPNLGAGAGFGLLLLALCEAGLALGIDRLVSNFEPAMARIYKRAGLGYHLHGKADGYGARPVCCASFDVTRSVLSDMRAKLGIDLPVFKSMPGFTPLPQAPRTIEAAL</sequence>
<keyword evidence="2 7" id="KW-0673">Quorum sensing</keyword>
<keyword evidence="3 8" id="KW-0808">Transferase</keyword>
<evidence type="ECO:0000313" key="10">
    <source>
        <dbReference type="Proteomes" id="UP000541426"/>
    </source>
</evidence>
<reference evidence="9 10" key="1">
    <citation type="submission" date="2020-08" db="EMBL/GenBank/DDBJ databases">
        <title>Genomic Encyclopedia of Type Strains, Phase IV (KMG-IV): sequencing the most valuable type-strain genomes for metagenomic binning, comparative biology and taxonomic classification.</title>
        <authorList>
            <person name="Goeker M."/>
        </authorList>
    </citation>
    <scope>NUCLEOTIDE SEQUENCE [LARGE SCALE GENOMIC DNA]</scope>
    <source>
        <strain evidence="9 10">DSM 102235</strain>
    </source>
</reference>
<organism evidence="9 10">
    <name type="scientific">Sagittula marina</name>
    <dbReference type="NCBI Taxonomy" id="943940"/>
    <lineage>
        <taxon>Bacteria</taxon>
        <taxon>Pseudomonadati</taxon>
        <taxon>Pseudomonadota</taxon>
        <taxon>Alphaproteobacteria</taxon>
        <taxon>Rhodobacterales</taxon>
        <taxon>Roseobacteraceae</taxon>
        <taxon>Sagittula</taxon>
    </lineage>
</organism>
<dbReference type="SUPFAM" id="SSF55729">
    <property type="entry name" value="Acyl-CoA N-acyltransferases (Nat)"/>
    <property type="match status" value="1"/>
</dbReference>
<comment type="similarity">
    <text evidence="7 8">Belongs to the autoinducer synthase family.</text>
</comment>
<evidence type="ECO:0000256" key="6">
    <source>
        <dbReference type="ARBA" id="ARBA00048576"/>
    </source>
</evidence>
<evidence type="ECO:0000256" key="3">
    <source>
        <dbReference type="ARBA" id="ARBA00022679"/>
    </source>
</evidence>
<dbReference type="EC" id="2.3.1.184" evidence="1 8"/>
<evidence type="ECO:0000256" key="5">
    <source>
        <dbReference type="ARBA" id="ARBA00022929"/>
    </source>
</evidence>
<dbReference type="EMBL" id="JACIEJ010000002">
    <property type="protein sequence ID" value="MBB3984687.1"/>
    <property type="molecule type" value="Genomic_DNA"/>
</dbReference>
<gene>
    <name evidence="9" type="ORF">GGQ68_001003</name>
</gene>
<dbReference type="GO" id="GO:0009372">
    <property type="term" value="P:quorum sensing"/>
    <property type="evidence" value="ECO:0007669"/>
    <property type="project" value="UniProtKB-UniRule"/>
</dbReference>
<protein>
    <recommendedName>
        <fullName evidence="1 8">Acyl-homoserine-lactone synthase</fullName>
        <ecNumber evidence="1 8">2.3.1.184</ecNumber>
    </recommendedName>
    <alternativeName>
        <fullName evidence="8">Autoinducer synthesis protein</fullName>
    </alternativeName>
</protein>
<dbReference type="GO" id="GO:0061579">
    <property type="term" value="F:N-acyl homoserine lactone synthase activity"/>
    <property type="evidence" value="ECO:0007669"/>
    <property type="project" value="UniProtKB-UniRule"/>
</dbReference>
<dbReference type="PROSITE" id="PS00949">
    <property type="entry name" value="AUTOINDUCER_SYNTH_1"/>
    <property type="match status" value="1"/>
</dbReference>
<dbReference type="InterPro" id="IPR018311">
    <property type="entry name" value="Autoind_synth_CS"/>
</dbReference>
<dbReference type="AlphaFoldDB" id="A0A7W6DPS1"/>
<keyword evidence="4 8" id="KW-0949">S-adenosyl-L-methionine</keyword>
<name>A0A7W6DPS1_9RHOB</name>
<evidence type="ECO:0000256" key="8">
    <source>
        <dbReference type="RuleBase" id="RU361135"/>
    </source>
</evidence>
<dbReference type="InterPro" id="IPR016181">
    <property type="entry name" value="Acyl_CoA_acyltransferase"/>
</dbReference>
<proteinExistence type="inferred from homology"/>
<dbReference type="InterPro" id="IPR001690">
    <property type="entry name" value="Autoind_synthase"/>
</dbReference>
<evidence type="ECO:0000256" key="7">
    <source>
        <dbReference type="PROSITE-ProRule" id="PRU00533"/>
    </source>
</evidence>
<dbReference type="Gene3D" id="3.40.630.30">
    <property type="match status" value="1"/>
</dbReference>
<dbReference type="PROSITE" id="PS51187">
    <property type="entry name" value="AUTOINDUCER_SYNTH_2"/>
    <property type="match status" value="1"/>
</dbReference>
<dbReference type="PANTHER" id="PTHR39322">
    <property type="entry name" value="ACYL-HOMOSERINE-LACTONE SYNTHASE"/>
    <property type="match status" value="1"/>
</dbReference>
<dbReference type="PANTHER" id="PTHR39322:SF1">
    <property type="entry name" value="ISOVALERYL-HOMOSERINE LACTONE SYNTHASE"/>
    <property type="match status" value="1"/>
</dbReference>
<evidence type="ECO:0000313" key="9">
    <source>
        <dbReference type="EMBL" id="MBB3984687.1"/>
    </source>
</evidence>
<evidence type="ECO:0000256" key="4">
    <source>
        <dbReference type="ARBA" id="ARBA00022691"/>
    </source>
</evidence>
<dbReference type="GO" id="GO:0007165">
    <property type="term" value="P:signal transduction"/>
    <property type="evidence" value="ECO:0007669"/>
    <property type="project" value="TreeGrafter"/>
</dbReference>
<dbReference type="Pfam" id="PF00765">
    <property type="entry name" value="Autoind_synth"/>
    <property type="match status" value="1"/>
</dbReference>
<dbReference type="PRINTS" id="PR01549">
    <property type="entry name" value="AUTOINDCRSYN"/>
</dbReference>